<dbReference type="AlphaFoldDB" id="A0A6G0WW74"/>
<keyword evidence="1" id="KW-0175">Coiled coil</keyword>
<feature type="compositionally biased region" description="Polar residues" evidence="2">
    <location>
        <begin position="38"/>
        <end position="63"/>
    </location>
</feature>
<feature type="coiled-coil region" evidence="1">
    <location>
        <begin position="94"/>
        <end position="128"/>
    </location>
</feature>
<evidence type="ECO:0000256" key="2">
    <source>
        <dbReference type="SAM" id="MobiDB-lite"/>
    </source>
</evidence>
<name>A0A6G0WW74_9STRA</name>
<organism evidence="3 4">
    <name type="scientific">Aphanomyces euteiches</name>
    <dbReference type="NCBI Taxonomy" id="100861"/>
    <lineage>
        <taxon>Eukaryota</taxon>
        <taxon>Sar</taxon>
        <taxon>Stramenopiles</taxon>
        <taxon>Oomycota</taxon>
        <taxon>Saprolegniomycetes</taxon>
        <taxon>Saprolegniales</taxon>
        <taxon>Verrucalvaceae</taxon>
        <taxon>Aphanomyces</taxon>
    </lineage>
</organism>
<feature type="compositionally biased region" description="Polar residues" evidence="2">
    <location>
        <begin position="1"/>
        <end position="18"/>
    </location>
</feature>
<accession>A0A6G0WW74</accession>
<evidence type="ECO:0000256" key="1">
    <source>
        <dbReference type="SAM" id="Coils"/>
    </source>
</evidence>
<proteinExistence type="predicted"/>
<reference evidence="3 4" key="1">
    <citation type="submission" date="2019-07" db="EMBL/GenBank/DDBJ databases">
        <title>Genomics analysis of Aphanomyces spp. identifies a new class of oomycete effector associated with host adaptation.</title>
        <authorList>
            <person name="Gaulin E."/>
        </authorList>
    </citation>
    <scope>NUCLEOTIDE SEQUENCE [LARGE SCALE GENOMIC DNA]</scope>
    <source>
        <strain evidence="3 4">ATCC 201684</strain>
    </source>
</reference>
<protein>
    <submittedName>
        <fullName evidence="3">Uncharacterized protein</fullName>
    </submittedName>
</protein>
<sequence>MNTSVRSQARSKLKTQPTAYAPTVGSARKSTPYERPTPRNSSSAVDRSPPRLTSTTPQRTSVTRLPIDFPSHEIEPTPVRKRAQSESVSEDLLHQAARRNTASYEQKIAALEARVASLENELISAQLDIAARDFDIYGLQAEKSVFEHHHRASQTVMDLKQASLREKYDAALKRIHEQDATIRQQAKDLEDAKTWIVTHCFDSTHSRPPNPIGHELEALEDKAYVSQSIWSSRFQRHGTTKQQKQIAVHVDSMQQHLDTCIELHKAHMIQAATMEASLAIDTNEFQRLIEETPRDDKRSAEDDKVKKVGLDQLVADLGALIDRFAHVRAS</sequence>
<dbReference type="VEuPathDB" id="FungiDB:AeMF1_013519"/>
<dbReference type="Proteomes" id="UP000481153">
    <property type="component" value="Unassembled WGS sequence"/>
</dbReference>
<dbReference type="EMBL" id="VJMJ01000140">
    <property type="protein sequence ID" value="KAF0731730.1"/>
    <property type="molecule type" value="Genomic_DNA"/>
</dbReference>
<gene>
    <name evidence="3" type="ORF">Ae201684_011033</name>
</gene>
<evidence type="ECO:0000313" key="3">
    <source>
        <dbReference type="EMBL" id="KAF0731730.1"/>
    </source>
</evidence>
<keyword evidence="4" id="KW-1185">Reference proteome</keyword>
<comment type="caution">
    <text evidence="3">The sequence shown here is derived from an EMBL/GenBank/DDBJ whole genome shotgun (WGS) entry which is preliminary data.</text>
</comment>
<feature type="region of interest" description="Disordered" evidence="2">
    <location>
        <begin position="1"/>
        <end position="91"/>
    </location>
</feature>
<evidence type="ECO:0000313" key="4">
    <source>
        <dbReference type="Proteomes" id="UP000481153"/>
    </source>
</evidence>